<comment type="similarity">
    <text evidence="6">Belongs to the vsr family.</text>
</comment>
<dbReference type="GO" id="GO:0006298">
    <property type="term" value="P:mismatch repair"/>
    <property type="evidence" value="ECO:0007669"/>
    <property type="project" value="UniProtKB-UniRule"/>
</dbReference>
<dbReference type="InterPro" id="IPR011335">
    <property type="entry name" value="Restrct_endonuc-II-like"/>
</dbReference>
<protein>
    <recommendedName>
        <fullName evidence="6">Very short patch repair endonuclease</fullName>
        <ecNumber evidence="6">3.1.-.-</ecNumber>
    </recommendedName>
</protein>
<dbReference type="AlphaFoldDB" id="A0A385SM10"/>
<dbReference type="GO" id="GO:0016787">
    <property type="term" value="F:hydrolase activity"/>
    <property type="evidence" value="ECO:0007669"/>
    <property type="project" value="UniProtKB-KW"/>
</dbReference>
<keyword evidence="1 6" id="KW-0540">Nuclease</keyword>
<accession>A0A385SM10</accession>
<keyword evidence="2 6" id="KW-0255">Endonuclease</keyword>
<evidence type="ECO:0000256" key="4">
    <source>
        <dbReference type="ARBA" id="ARBA00022801"/>
    </source>
</evidence>
<dbReference type="EC" id="3.1.-.-" evidence="6"/>
<dbReference type="Proteomes" id="UP000266183">
    <property type="component" value="Chromosome"/>
</dbReference>
<evidence type="ECO:0000256" key="5">
    <source>
        <dbReference type="ARBA" id="ARBA00023204"/>
    </source>
</evidence>
<evidence type="ECO:0000313" key="8">
    <source>
        <dbReference type="Proteomes" id="UP000266183"/>
    </source>
</evidence>
<dbReference type="GO" id="GO:0004519">
    <property type="term" value="F:endonuclease activity"/>
    <property type="evidence" value="ECO:0007669"/>
    <property type="project" value="UniProtKB-KW"/>
</dbReference>
<keyword evidence="5 6" id="KW-0234">DNA repair</keyword>
<keyword evidence="4 6" id="KW-0378">Hydrolase</keyword>
<keyword evidence="8" id="KW-1185">Reference proteome</keyword>
<reference evidence="8" key="1">
    <citation type="submission" date="2018-09" db="EMBL/GenBank/DDBJ databases">
        <title>Chryseolinea sp. KIS68-18 isolated from soil.</title>
        <authorList>
            <person name="Weon H.-Y."/>
            <person name="Kwon S.-W."/>
            <person name="Lee S.A."/>
        </authorList>
    </citation>
    <scope>NUCLEOTIDE SEQUENCE [LARGE SCALE GENOMIC DNA]</scope>
    <source>
        <strain evidence="8">KIS68-18</strain>
    </source>
</reference>
<dbReference type="OrthoDB" id="9801520at2"/>
<dbReference type="PIRSF" id="PIRSF018267">
    <property type="entry name" value="VSR_endonuc"/>
    <property type="match status" value="1"/>
</dbReference>
<dbReference type="REBASE" id="274506">
    <property type="entry name" value="V.Csp6818ORF10470P"/>
</dbReference>
<dbReference type="EMBL" id="CP032382">
    <property type="protein sequence ID" value="AYB30975.1"/>
    <property type="molecule type" value="Genomic_DNA"/>
</dbReference>
<gene>
    <name evidence="7" type="primary">vsr</name>
    <name evidence="7" type="ORF">D4L85_10460</name>
</gene>
<evidence type="ECO:0000256" key="3">
    <source>
        <dbReference type="ARBA" id="ARBA00022763"/>
    </source>
</evidence>
<evidence type="ECO:0000256" key="1">
    <source>
        <dbReference type="ARBA" id="ARBA00022722"/>
    </source>
</evidence>
<evidence type="ECO:0000256" key="2">
    <source>
        <dbReference type="ARBA" id="ARBA00022759"/>
    </source>
</evidence>
<dbReference type="Pfam" id="PF03852">
    <property type="entry name" value="Vsr"/>
    <property type="match status" value="1"/>
</dbReference>
<organism evidence="7 8">
    <name type="scientific">Chryseolinea soli</name>
    <dbReference type="NCBI Taxonomy" id="2321403"/>
    <lineage>
        <taxon>Bacteria</taxon>
        <taxon>Pseudomonadati</taxon>
        <taxon>Bacteroidota</taxon>
        <taxon>Cytophagia</taxon>
        <taxon>Cytophagales</taxon>
        <taxon>Fulvivirgaceae</taxon>
        <taxon>Chryseolinea</taxon>
    </lineage>
</organism>
<dbReference type="InterPro" id="IPR004603">
    <property type="entry name" value="DNA_mismatch_endonuc_vsr"/>
</dbReference>
<dbReference type="SUPFAM" id="SSF52980">
    <property type="entry name" value="Restriction endonuclease-like"/>
    <property type="match status" value="1"/>
</dbReference>
<dbReference type="CDD" id="cd00221">
    <property type="entry name" value="Vsr"/>
    <property type="match status" value="1"/>
</dbReference>
<dbReference type="Gene3D" id="3.40.960.10">
    <property type="entry name" value="VSR Endonuclease"/>
    <property type="match status" value="1"/>
</dbReference>
<evidence type="ECO:0000256" key="6">
    <source>
        <dbReference type="PIRNR" id="PIRNR018267"/>
    </source>
</evidence>
<dbReference type="NCBIfam" id="TIGR00632">
    <property type="entry name" value="vsr"/>
    <property type="match status" value="1"/>
</dbReference>
<keyword evidence="3 6" id="KW-0227">DNA damage</keyword>
<proteinExistence type="inferred from homology"/>
<evidence type="ECO:0000313" key="7">
    <source>
        <dbReference type="EMBL" id="AYB30975.1"/>
    </source>
</evidence>
<comment type="function">
    <text evidence="6">May nick specific sequences that contain T:G mispairs resulting from m5C-deamination.</text>
</comment>
<dbReference type="KEGG" id="chk:D4L85_10460"/>
<sequence length="135" mass="16167">MDTVTKEKRSWMMSRVGPKNTAPERILSRLLRKNKIRYRKHLKSLPGTPDFTLSELRTVIFVHGCFWHGHKNCKYYKLPDTNSVFWKQKVEANRLRDRTKSRVLKKAGWRVVTVWQCQLRKSEFLDKLFTKLTSE</sequence>
<name>A0A385SM10_9BACT</name>